<dbReference type="OrthoDB" id="2367745at2759"/>
<dbReference type="EMBL" id="RBNI01023551">
    <property type="protein sequence ID" value="RUO96071.1"/>
    <property type="molecule type" value="Genomic_DNA"/>
</dbReference>
<sequence>MAQNVLWIRLEDKKRAYKFPIADGNMSHDLDDLAAELCKKGRLKTLTVDPSDVEFFGDYDRTQYDGDDDGDGDGAVAVAMVTAMVANLFLQHLSTTDTSPLVVRYPLSDKSIIVNVKLVNSPTEITLAYDTGAWSNLLAKTKQNYSTLQLDGTQFYYVDQATKKKNIDNAYVFEKKTKPNSEDEIVLDLTVRIEGMVDLEPCKKAYGEWSVKDVLHELLLDQHKSIDAIPELDIGIVFANFFFMNQPS</sequence>
<reference evidence="1 2" key="1">
    <citation type="journal article" date="2018" name="New Phytol.">
        <title>Phylogenomics of Endogonaceae and evolution of mycorrhizas within Mucoromycota.</title>
        <authorList>
            <person name="Chang Y."/>
            <person name="Desiro A."/>
            <person name="Na H."/>
            <person name="Sandor L."/>
            <person name="Lipzen A."/>
            <person name="Clum A."/>
            <person name="Barry K."/>
            <person name="Grigoriev I.V."/>
            <person name="Martin F.M."/>
            <person name="Stajich J.E."/>
            <person name="Smith M.E."/>
            <person name="Bonito G."/>
            <person name="Spatafora J.W."/>
        </authorList>
    </citation>
    <scope>NUCLEOTIDE SEQUENCE [LARGE SCALE GENOMIC DNA]</scope>
    <source>
        <strain evidence="1 2">GMNB39</strain>
    </source>
</reference>
<comment type="caution">
    <text evidence="1">The sequence shown here is derived from an EMBL/GenBank/DDBJ whole genome shotgun (WGS) entry which is preliminary data.</text>
</comment>
<keyword evidence="2" id="KW-1185">Reference proteome</keyword>
<protein>
    <submittedName>
        <fullName evidence="1">Uncharacterized protein</fullName>
    </submittedName>
</protein>
<evidence type="ECO:0000313" key="1">
    <source>
        <dbReference type="EMBL" id="RUO96071.1"/>
    </source>
</evidence>
<dbReference type="Proteomes" id="UP000268093">
    <property type="component" value="Unassembled WGS sequence"/>
</dbReference>
<gene>
    <name evidence="1" type="ORF">BC936DRAFT_142674</name>
</gene>
<proteinExistence type="predicted"/>
<name>A0A433A005_9FUNG</name>
<accession>A0A433A005</accession>
<evidence type="ECO:0000313" key="2">
    <source>
        <dbReference type="Proteomes" id="UP000268093"/>
    </source>
</evidence>
<organism evidence="1 2">
    <name type="scientific">Jimgerdemannia flammicorona</name>
    <dbReference type="NCBI Taxonomy" id="994334"/>
    <lineage>
        <taxon>Eukaryota</taxon>
        <taxon>Fungi</taxon>
        <taxon>Fungi incertae sedis</taxon>
        <taxon>Mucoromycota</taxon>
        <taxon>Mucoromycotina</taxon>
        <taxon>Endogonomycetes</taxon>
        <taxon>Endogonales</taxon>
        <taxon>Endogonaceae</taxon>
        <taxon>Jimgerdemannia</taxon>
    </lineage>
</organism>
<dbReference type="AlphaFoldDB" id="A0A433A005"/>